<keyword evidence="3" id="KW-0804">Transcription</keyword>
<accession>A0ABS9U3L1</accession>
<feature type="domain" description="HTH luxR-type" evidence="4">
    <location>
        <begin position="838"/>
        <end position="899"/>
    </location>
</feature>
<keyword evidence="6" id="KW-1185">Reference proteome</keyword>
<protein>
    <submittedName>
        <fullName evidence="5">LuxR C-terminal-related transcriptional regulator</fullName>
    </submittedName>
</protein>
<sequence>MSERHQAGARALASDRVQWARSVRGDELRAAREALSSAQSYGIVVTGARDIGKGAFQTALVRSLSPDMYAQTLRSTMGGTETPYGALAPFLARLPDDALENPAATMRGIMELLSADAAGRRAVIALETPGGLDELSTATLVNLMTTGTAKVVVVANRTSDLPQDFHWMLTEGRIREIQLDLLAEDKTEEVLGEVLGGIVPRTVARMLHAMAHGNPELLYRIMSDFLQTGQLRATDGVWTLAEDAETRRSREIDDVVRSRVERESPEVQAVIEALACARRLPLQRITAVFGVDVVSVMDEAGLIAVDDNENHSVSLSDPVMEEVVRGWLSIPRRRELRAKIIGNQEPSPGSLGVVELLGYAAWTRECQTALAPSHAVAAAGAALRLHDPHFALDCLEDVPRSPETWATVQLLRAYAYLALGLPVQAHLLLEQVTEDELSSVSPVAYAHFVEAMAAVKRSTPGRDGEVGALFDEARARLLVNSGLSDAADDDVQKARSVLDLAEFADAVYRGDHAQVIERLEAAAAGSLGGDDELRLRSACLLMQAQVFVGREDEALATLHRISSELAGPAGTTRVRQDFVSRGFDVLLFNGHWRQALALVRTAGFETVPSLRFAGAHYEFASGLALVYAGRGSDAISPLLAAIAQLEQGNVRATLGCAYAAAAFAFAQQGDSAAARTYLDRLEGWSAPTSFTLRASTEFCADMARRWIGERGAAQRLVEAARADIAAGRWTMAGIRLVGATVETGSEELALLEEVCGHRQGALADIGRRLARGTRLRELQDLVAASDLAAGLELDTLESRCTAVALDIARDTGDVRSARILQARLDRLTGLVEVLPVVPQSLGPLLTAREREVAVLAARGESNRTIAEEMGLSVRTVEGHLYQVFSKLGVTSRAELAGLL</sequence>
<dbReference type="InterPro" id="IPR000792">
    <property type="entry name" value="Tscrpt_reg_LuxR_C"/>
</dbReference>
<evidence type="ECO:0000259" key="4">
    <source>
        <dbReference type="PROSITE" id="PS50043"/>
    </source>
</evidence>
<dbReference type="SMART" id="SM00421">
    <property type="entry name" value="HTH_LUXR"/>
    <property type="match status" value="1"/>
</dbReference>
<dbReference type="InterPro" id="IPR016032">
    <property type="entry name" value="Sig_transdc_resp-reg_C-effctor"/>
</dbReference>
<dbReference type="PANTHER" id="PTHR44688:SF16">
    <property type="entry name" value="DNA-BINDING TRANSCRIPTIONAL ACTIVATOR DEVR_DOSR"/>
    <property type="match status" value="1"/>
</dbReference>
<evidence type="ECO:0000313" key="6">
    <source>
        <dbReference type="Proteomes" id="UP001202922"/>
    </source>
</evidence>
<evidence type="ECO:0000313" key="5">
    <source>
        <dbReference type="EMBL" id="MCH6471092.1"/>
    </source>
</evidence>
<dbReference type="Gene3D" id="1.10.10.10">
    <property type="entry name" value="Winged helix-like DNA-binding domain superfamily/Winged helix DNA-binding domain"/>
    <property type="match status" value="1"/>
</dbReference>
<evidence type="ECO:0000256" key="3">
    <source>
        <dbReference type="ARBA" id="ARBA00023163"/>
    </source>
</evidence>
<dbReference type="InterPro" id="IPR036388">
    <property type="entry name" value="WH-like_DNA-bd_sf"/>
</dbReference>
<dbReference type="PANTHER" id="PTHR44688">
    <property type="entry name" value="DNA-BINDING TRANSCRIPTIONAL ACTIVATOR DEVR_DOSR"/>
    <property type="match status" value="1"/>
</dbReference>
<dbReference type="CDD" id="cd06170">
    <property type="entry name" value="LuxR_C_like"/>
    <property type="match status" value="1"/>
</dbReference>
<dbReference type="Proteomes" id="UP001202922">
    <property type="component" value="Unassembled WGS sequence"/>
</dbReference>
<name>A0ABS9U3L1_9MICC</name>
<organism evidence="5 6">
    <name type="scientific">Sinomonas terrae</name>
    <dbReference type="NCBI Taxonomy" id="2908838"/>
    <lineage>
        <taxon>Bacteria</taxon>
        <taxon>Bacillati</taxon>
        <taxon>Actinomycetota</taxon>
        <taxon>Actinomycetes</taxon>
        <taxon>Micrococcales</taxon>
        <taxon>Micrococcaceae</taxon>
        <taxon>Sinomonas</taxon>
    </lineage>
</organism>
<evidence type="ECO:0000256" key="1">
    <source>
        <dbReference type="ARBA" id="ARBA00023015"/>
    </source>
</evidence>
<dbReference type="SUPFAM" id="SSF46894">
    <property type="entry name" value="C-terminal effector domain of the bipartite response regulators"/>
    <property type="match status" value="1"/>
</dbReference>
<dbReference type="Pfam" id="PF00196">
    <property type="entry name" value="GerE"/>
    <property type="match status" value="1"/>
</dbReference>
<comment type="caution">
    <text evidence="5">The sequence shown here is derived from an EMBL/GenBank/DDBJ whole genome shotgun (WGS) entry which is preliminary data.</text>
</comment>
<dbReference type="PROSITE" id="PS50043">
    <property type="entry name" value="HTH_LUXR_2"/>
    <property type="match status" value="1"/>
</dbReference>
<keyword evidence="2" id="KW-0238">DNA-binding</keyword>
<evidence type="ECO:0000256" key="2">
    <source>
        <dbReference type="ARBA" id="ARBA00023125"/>
    </source>
</evidence>
<proteinExistence type="predicted"/>
<dbReference type="EMBL" id="JAKZBV010000001">
    <property type="protein sequence ID" value="MCH6471092.1"/>
    <property type="molecule type" value="Genomic_DNA"/>
</dbReference>
<gene>
    <name evidence="5" type="ORF">L0M17_14075</name>
</gene>
<reference evidence="5 6" key="1">
    <citation type="submission" date="2022-03" db="EMBL/GenBank/DDBJ databases">
        <title>Sinomonas sp. isolated from a soil.</title>
        <authorList>
            <person name="Han J."/>
            <person name="Kim D.-U."/>
        </authorList>
    </citation>
    <scope>NUCLEOTIDE SEQUENCE [LARGE SCALE GENOMIC DNA]</scope>
    <source>
        <strain evidence="5 6">5-5</strain>
    </source>
</reference>
<dbReference type="RefSeq" id="WP_241054696.1">
    <property type="nucleotide sequence ID" value="NZ_JAKZBV010000001.1"/>
</dbReference>
<keyword evidence="1" id="KW-0805">Transcription regulation</keyword>
<dbReference type="PRINTS" id="PR00038">
    <property type="entry name" value="HTHLUXR"/>
</dbReference>